<dbReference type="SUPFAM" id="SSF52058">
    <property type="entry name" value="L domain-like"/>
    <property type="match status" value="4"/>
</dbReference>
<dbReference type="InterPro" id="IPR032675">
    <property type="entry name" value="LRR_dom_sf"/>
</dbReference>
<dbReference type="Pfam" id="PF13855">
    <property type="entry name" value="LRR_8"/>
    <property type="match status" value="1"/>
</dbReference>
<dbReference type="SMART" id="SM00365">
    <property type="entry name" value="LRR_SD22"/>
    <property type="match status" value="7"/>
</dbReference>
<evidence type="ECO:0000313" key="5">
    <source>
        <dbReference type="Proteomes" id="UP001057375"/>
    </source>
</evidence>
<dbReference type="InterPro" id="IPR025875">
    <property type="entry name" value="Leu-rich_rpt_4"/>
</dbReference>
<sequence length="1883" mass="209013">MSDSRYLSILCESNGFDNAYYQDILDKRAVFDVYEDEMEDPFDEDSDSEKYIQRPYSEPITKKLSSSIEPTDVHSLCPNEENFVRRIELFLQPDFDQIRGLEVFCYHLRILSLIKCGIQEISGLHTLKNLRVLWLSDNNLTVIGNGLNSLSNLKFLYLDNNHLSSFGDMAALPSLRVLDLSYNEFTSLSHLPSFPRLRSLILSCNRLRDVHIQSIPPPILHLSLAGNPLTSFFDLACNRLRDVHIQSIPPPILHLSLAGNPLTSFFDLAYLRVFTRLQSLSLSDPMFGAAPVSHLANYRTFALHHLSTLSVLDGVRVNDREVDDAVRVFSRKMLYYRMKIHALTRTFIACGSAMRMVEEKEKVGLIEALSELRQIIRELNILLGNKKDSFVEKVEEYAMADRLQRAISHGDPGTGTAMSSPLLSSPSMSTTEEELNFSTLLSSAVLDPLLVHSHPSLFPSLATLRALLALCSSLYKSISSTVASLASISAFFQSDNVSFSSSICTSLIAEHSSGGNCRSDTGIAGRSKWLEPIQKLMSSRVSLPPSVKLHIHRVSRVYNRFLRGLYDETNDNTQVSPALVKNGKQGYRKVKYISDDALESAVEAARALEQSEGDSVSVSHQYLFLVCGCSQSERVNGCGGMKTKSRRWKEEFKAEWMKKCGQSPINAISEKDLDSILSSLCTPSDTTSPHSPSSPSQESLLSSYTQIGVPSPSSYARCGICHAIPFTDSLNLIDDDIISRMIRGSNGECAPPSMEERRCCVLVCKVLIRKPKRLQPIRDENGVLHKLPPPLPHHSFPYKPLYGVPPPSSFTHALRKDSNTTVLYEKLLKEKHVWNVEHEDDEAGRKEDDKAHLLDEAAMFFCLDEQCVVPEYVLSYSYEYEDDPQILASGDFKKKSSLVLPSLSSDEDHDVVGHAVGCCASCGVSETDLGSESPDPAVVLGLEGVAGCARWSRRYRKGGERKISAVCESIRQVLKDAGLTVKESKNEERKDAVADGDMCSSLVASTVRDHPLASSYPFLFNTLSSLTSATHTILSSLSLEASFTRGHTLHDTLCASSGIQPRLVRSGTLASCGFTARLKSLSLVGLDMSDAELNGLLAAKRGIKSFLSLFPCLKIFNCSKNRIGTKGLRSVLCEGHPCLEEIICDSNVVDRVCFVLSDEDISLCSDDEKRKRLKQVLSFPQLHTLSLVDNNISNISGELESSLCSSNIDTVFSCVFPALRALYLDLNPIMCVTSEDEEDSNPCVNSKILNIVRNIMTRTNVMRVDHYFSGFFEPSSRSYQAYSRIGSSRAISDQFSKPSLHSLFSGASFPYSLDARDSLALSSSLCISSISLCSYDDDSIEQRAENGMRLIEGKSDDHTHMATFSQSQAKFNLANAVHIDMSHSFISSINSFVSFALPCLTVLNLCNNQISSFPLTSFLRACPILQELDLSRNCIHELTLGGPNPDNSRGGELIRAQSPKNASHIHHKRLWHINLSHNMLKNFENVMKIDSLRALNGSHNQVEHIRHGCLQPNMSELYLSHNQLHTDSVEVLSKYGLSVMELCGNPLTHEIVDSYGSSVSLAEADRMYRLYVIFHMKKIKVLDGKAVSDAEKKQAALTHEGTLSRNQLNDAFTKEVDEKRYETRLVSKQDITLDLSNLSLRDFGALGSDPRSSTITRMDLSRNHMQSLATLPPLPSIRELCLAGNRLVTSGIVNLNSSSKLVLLDLADNCLDRVPSFCFSQLKRLRKLVLAGNPLSKLEASTFASLTHLTHLDLSRCSLRSISGSCLIPLVNLEVMHLDDNGLRGLDSVFPSKSILESHPHFLKRLRLLTASKNRIRDTSSLFRLNILPSLQSLTLAPGNPVCRTGDYNTVILSMLPSLVVLDGKRIEKGGRRRKDYEFTAYK</sequence>
<dbReference type="Proteomes" id="UP001057375">
    <property type="component" value="Unassembled WGS sequence"/>
</dbReference>
<name>A0ABQ5KPB7_9EUKA</name>
<dbReference type="SMART" id="SM00364">
    <property type="entry name" value="LRR_BAC"/>
    <property type="match status" value="6"/>
</dbReference>
<dbReference type="PROSITE" id="PS51450">
    <property type="entry name" value="LRR"/>
    <property type="match status" value="5"/>
</dbReference>
<evidence type="ECO:0000256" key="3">
    <source>
        <dbReference type="SAM" id="MobiDB-lite"/>
    </source>
</evidence>
<gene>
    <name evidence="4" type="ORF">ADUPG1_007723</name>
</gene>
<keyword evidence="2" id="KW-0677">Repeat</keyword>
<organism evidence="4 5">
    <name type="scientific">Aduncisulcus paluster</name>
    <dbReference type="NCBI Taxonomy" id="2918883"/>
    <lineage>
        <taxon>Eukaryota</taxon>
        <taxon>Metamonada</taxon>
        <taxon>Carpediemonas-like organisms</taxon>
        <taxon>Aduncisulcus</taxon>
    </lineage>
</organism>
<accession>A0ABQ5KPB7</accession>
<feature type="region of interest" description="Disordered" evidence="3">
    <location>
        <begin position="682"/>
        <end position="703"/>
    </location>
</feature>
<dbReference type="PANTHER" id="PTHR46652:SF7">
    <property type="entry name" value="LEUCINE-RICH REPEAT AND IQ DOMAIN-CONTAINING PROTEIN 1"/>
    <property type="match status" value="1"/>
</dbReference>
<proteinExistence type="predicted"/>
<dbReference type="PANTHER" id="PTHR46652">
    <property type="entry name" value="LEUCINE-RICH REPEAT AND IQ DOMAIN-CONTAINING PROTEIN 1-RELATED"/>
    <property type="match status" value="1"/>
</dbReference>
<evidence type="ECO:0000256" key="1">
    <source>
        <dbReference type="ARBA" id="ARBA00022614"/>
    </source>
</evidence>
<dbReference type="InterPro" id="IPR003591">
    <property type="entry name" value="Leu-rich_rpt_typical-subtyp"/>
</dbReference>
<dbReference type="Gene3D" id="3.80.10.10">
    <property type="entry name" value="Ribonuclease Inhibitor"/>
    <property type="match status" value="7"/>
</dbReference>
<reference evidence="4" key="1">
    <citation type="submission" date="2022-03" db="EMBL/GenBank/DDBJ databases">
        <title>Draft genome sequence of Aduncisulcus paluster, a free-living microaerophilic Fornicata.</title>
        <authorList>
            <person name="Yuyama I."/>
            <person name="Kume K."/>
            <person name="Tamura T."/>
            <person name="Inagaki Y."/>
            <person name="Hashimoto T."/>
        </authorList>
    </citation>
    <scope>NUCLEOTIDE SEQUENCE</scope>
    <source>
        <strain evidence="4">NY0171</strain>
    </source>
</reference>
<keyword evidence="5" id="KW-1185">Reference proteome</keyword>
<dbReference type="Pfam" id="PF12799">
    <property type="entry name" value="LRR_4"/>
    <property type="match status" value="2"/>
</dbReference>
<dbReference type="SMART" id="SM00369">
    <property type="entry name" value="LRR_TYP"/>
    <property type="match status" value="12"/>
</dbReference>
<comment type="caution">
    <text evidence="4">The sequence shown here is derived from an EMBL/GenBank/DDBJ whole genome shotgun (WGS) entry which is preliminary data.</text>
</comment>
<dbReference type="InterPro" id="IPR001611">
    <property type="entry name" value="Leu-rich_rpt"/>
</dbReference>
<evidence type="ECO:0000313" key="4">
    <source>
        <dbReference type="EMBL" id="GKT34355.1"/>
    </source>
</evidence>
<dbReference type="EMBL" id="BQXS01010799">
    <property type="protein sequence ID" value="GKT34355.1"/>
    <property type="molecule type" value="Genomic_DNA"/>
</dbReference>
<evidence type="ECO:0000256" key="2">
    <source>
        <dbReference type="ARBA" id="ARBA00022737"/>
    </source>
</evidence>
<keyword evidence="1" id="KW-0433">Leucine-rich repeat</keyword>
<protein>
    <submittedName>
        <fullName evidence="4">Uncharacterized protein</fullName>
    </submittedName>
</protein>
<dbReference type="InterPro" id="IPR050836">
    <property type="entry name" value="SDS22/Internalin_LRR"/>
</dbReference>